<evidence type="ECO:0000313" key="1">
    <source>
        <dbReference type="EMBL" id="EGW00684.1"/>
    </source>
</evidence>
<protein>
    <submittedName>
        <fullName evidence="1">Uncharacterized protein</fullName>
    </submittedName>
</protein>
<evidence type="ECO:0000313" key="2">
    <source>
        <dbReference type="Proteomes" id="UP000001075"/>
    </source>
</evidence>
<reference evidence="2" key="1">
    <citation type="journal article" date="2011" name="Nat. Biotechnol.">
        <title>The genomic sequence of the Chinese hamster ovary (CHO)-K1 cell line.</title>
        <authorList>
            <person name="Xu X."/>
            <person name="Nagarajan H."/>
            <person name="Lewis N.E."/>
            <person name="Pan S."/>
            <person name="Cai Z."/>
            <person name="Liu X."/>
            <person name="Chen W."/>
            <person name="Xie M."/>
            <person name="Wang W."/>
            <person name="Hammond S."/>
            <person name="Andersen M.R."/>
            <person name="Neff N."/>
            <person name="Passarelli B."/>
            <person name="Koh W."/>
            <person name="Fan H.C."/>
            <person name="Wang J."/>
            <person name="Gui Y."/>
            <person name="Lee K.H."/>
            <person name="Betenbaugh M.J."/>
            <person name="Quake S.R."/>
            <person name="Famili I."/>
            <person name="Palsson B.O."/>
            <person name="Wang J."/>
        </authorList>
    </citation>
    <scope>NUCLEOTIDE SEQUENCE [LARGE SCALE GENOMIC DNA]</scope>
    <source>
        <strain evidence="2">CHO K1 cell line</strain>
    </source>
</reference>
<dbReference type="InParanoid" id="G3GUS3"/>
<proteinExistence type="predicted"/>
<name>G3GUS3_CRIGR</name>
<dbReference type="AlphaFoldDB" id="G3GUS3"/>
<sequence length="84" mass="9983">MSHGSVRLVRNCQCLLSEFEASLGNRPFSKKSNKWVCIHLAANIRWNRSLNENRLQALHNLVVHNVKTKLYETYLLRQQQWYMP</sequence>
<gene>
    <name evidence="1" type="ORF">I79_001446</name>
</gene>
<accession>G3GUS3</accession>
<organism evidence="1 2">
    <name type="scientific">Cricetulus griseus</name>
    <name type="common">Chinese hamster</name>
    <name type="synonym">Cricetulus barabensis griseus</name>
    <dbReference type="NCBI Taxonomy" id="10029"/>
    <lineage>
        <taxon>Eukaryota</taxon>
        <taxon>Metazoa</taxon>
        <taxon>Chordata</taxon>
        <taxon>Craniata</taxon>
        <taxon>Vertebrata</taxon>
        <taxon>Euteleostomi</taxon>
        <taxon>Mammalia</taxon>
        <taxon>Eutheria</taxon>
        <taxon>Euarchontoglires</taxon>
        <taxon>Glires</taxon>
        <taxon>Rodentia</taxon>
        <taxon>Myomorpha</taxon>
        <taxon>Muroidea</taxon>
        <taxon>Cricetidae</taxon>
        <taxon>Cricetinae</taxon>
        <taxon>Cricetulus</taxon>
    </lineage>
</organism>
<dbReference type="EMBL" id="JH000032">
    <property type="protein sequence ID" value="EGW00684.1"/>
    <property type="molecule type" value="Genomic_DNA"/>
</dbReference>
<dbReference type="Proteomes" id="UP000001075">
    <property type="component" value="Unassembled WGS sequence"/>
</dbReference>